<sequence length="51" mass="5820">MAIVVLGFNEFMLLLKNTPYLMVLFVASSNDTQLRCCAMVFFLFDFISFGT</sequence>
<proteinExistence type="predicted"/>
<dbReference type="Proteomes" id="UP000006882">
    <property type="component" value="Chromosome G4"/>
</dbReference>
<dbReference type="InterPro" id="IPR046758">
    <property type="entry name" value="Sey1/RHD3-like_3HB"/>
</dbReference>
<name>A0A251PIQ7_PRUPE</name>
<protein>
    <recommendedName>
        <fullName evidence="1">Sey1/RHD3-like three-helix bundle domain-containing protein</fullName>
    </recommendedName>
</protein>
<dbReference type="AlphaFoldDB" id="A0A251PIQ7"/>
<organism evidence="2 3">
    <name type="scientific">Prunus persica</name>
    <name type="common">Peach</name>
    <name type="synonym">Amygdalus persica</name>
    <dbReference type="NCBI Taxonomy" id="3760"/>
    <lineage>
        <taxon>Eukaryota</taxon>
        <taxon>Viridiplantae</taxon>
        <taxon>Streptophyta</taxon>
        <taxon>Embryophyta</taxon>
        <taxon>Tracheophyta</taxon>
        <taxon>Spermatophyta</taxon>
        <taxon>Magnoliopsida</taxon>
        <taxon>eudicotyledons</taxon>
        <taxon>Gunneridae</taxon>
        <taxon>Pentapetalae</taxon>
        <taxon>rosids</taxon>
        <taxon>fabids</taxon>
        <taxon>Rosales</taxon>
        <taxon>Rosaceae</taxon>
        <taxon>Amygdaloideae</taxon>
        <taxon>Amygdaleae</taxon>
        <taxon>Prunus</taxon>
    </lineage>
</organism>
<reference evidence="2 3" key="1">
    <citation type="journal article" date="2013" name="Nat. Genet.">
        <title>The high-quality draft genome of peach (Prunus persica) identifies unique patterns of genetic diversity, domestication and genome evolution.</title>
        <authorList>
            <consortium name="International Peach Genome Initiative"/>
            <person name="Verde I."/>
            <person name="Abbott A.G."/>
            <person name="Scalabrin S."/>
            <person name="Jung S."/>
            <person name="Shu S."/>
            <person name="Marroni F."/>
            <person name="Zhebentyayeva T."/>
            <person name="Dettori M.T."/>
            <person name="Grimwood J."/>
            <person name="Cattonaro F."/>
            <person name="Zuccolo A."/>
            <person name="Rossini L."/>
            <person name="Jenkins J."/>
            <person name="Vendramin E."/>
            <person name="Meisel L.A."/>
            <person name="Decroocq V."/>
            <person name="Sosinski B."/>
            <person name="Prochnik S."/>
            <person name="Mitros T."/>
            <person name="Policriti A."/>
            <person name="Cipriani G."/>
            <person name="Dondini L."/>
            <person name="Ficklin S."/>
            <person name="Goodstein D.M."/>
            <person name="Xuan P."/>
            <person name="Del Fabbro C."/>
            <person name="Aramini V."/>
            <person name="Copetti D."/>
            <person name="Gonzalez S."/>
            <person name="Horner D.S."/>
            <person name="Falchi R."/>
            <person name="Lucas S."/>
            <person name="Mica E."/>
            <person name="Maldonado J."/>
            <person name="Lazzari B."/>
            <person name="Bielenberg D."/>
            <person name="Pirona R."/>
            <person name="Miculan M."/>
            <person name="Barakat A."/>
            <person name="Testolin R."/>
            <person name="Stella A."/>
            <person name="Tartarini S."/>
            <person name="Tonutti P."/>
            <person name="Arus P."/>
            <person name="Orellana A."/>
            <person name="Wells C."/>
            <person name="Main D."/>
            <person name="Vizzotto G."/>
            <person name="Silva H."/>
            <person name="Salamini F."/>
            <person name="Schmutz J."/>
            <person name="Morgante M."/>
            <person name="Rokhsar D.S."/>
        </authorList>
    </citation>
    <scope>NUCLEOTIDE SEQUENCE [LARGE SCALE GENOMIC DNA]</scope>
    <source>
        <strain evidence="3">cv. Nemared</strain>
    </source>
</reference>
<evidence type="ECO:0000259" key="1">
    <source>
        <dbReference type="Pfam" id="PF20428"/>
    </source>
</evidence>
<accession>A0A251PIQ7</accession>
<evidence type="ECO:0000313" key="3">
    <source>
        <dbReference type="Proteomes" id="UP000006882"/>
    </source>
</evidence>
<evidence type="ECO:0000313" key="2">
    <source>
        <dbReference type="EMBL" id="ONI11428.1"/>
    </source>
</evidence>
<gene>
    <name evidence="2" type="ORF">PRUPE_4G106300</name>
</gene>
<feature type="domain" description="Sey1/RHD3-like three-helix bundle" evidence="1">
    <location>
        <begin position="2"/>
        <end position="29"/>
    </location>
</feature>
<dbReference type="Pfam" id="PF20428">
    <property type="entry name" value="Sey1_3HB"/>
    <property type="match status" value="1"/>
</dbReference>
<dbReference type="EMBL" id="CM007654">
    <property type="protein sequence ID" value="ONI11428.1"/>
    <property type="molecule type" value="Genomic_DNA"/>
</dbReference>
<keyword evidence="3" id="KW-1185">Reference proteome</keyword>
<dbReference type="Gramene" id="ONI11428">
    <property type="protein sequence ID" value="ONI11428"/>
    <property type="gene ID" value="PRUPE_4G106300"/>
</dbReference>